<dbReference type="PANTHER" id="PTHR38593">
    <property type="entry name" value="BLR2558 PROTEIN"/>
    <property type="match status" value="1"/>
</dbReference>
<dbReference type="Pfam" id="PF13628">
    <property type="entry name" value="DUF4142"/>
    <property type="match status" value="1"/>
</dbReference>
<keyword evidence="1" id="KW-0472">Membrane</keyword>
<dbReference type="PANTHER" id="PTHR38593:SF1">
    <property type="entry name" value="BLR2558 PROTEIN"/>
    <property type="match status" value="1"/>
</dbReference>
<name>A0A499UYQ7_9ACTN</name>
<organism evidence="3 4">
    <name type="scientific">Streptomyces antimycoticus</name>
    <dbReference type="NCBI Taxonomy" id="68175"/>
    <lineage>
        <taxon>Bacteria</taxon>
        <taxon>Bacillati</taxon>
        <taxon>Actinomycetota</taxon>
        <taxon>Actinomycetes</taxon>
        <taxon>Kitasatosporales</taxon>
        <taxon>Streptomycetaceae</taxon>
        <taxon>Streptomyces</taxon>
        <taxon>Streptomyces violaceusniger group</taxon>
    </lineage>
</organism>
<protein>
    <recommendedName>
        <fullName evidence="2">DUF4142 domain-containing protein</fullName>
    </recommendedName>
</protein>
<sequence length="222" mass="23645">MSLRTKEGAVPPANLTRPIASSRTIGTGLIIGALAVTLAAILIPVSLFGESSAALPRNGVTDDGGGTVSTQYGPLTATDRDFVRKVRLAGTWELPAGRLAQERGGRDAVKTAGEHLIEGHTELDRRSEEVGRALGIQLPNQPNAQQQGWLNEMTSAGSSAQFERVFANRLRAAHGKVFNLVAQVRAESRNSMVRSLATRANAIVLDHITVLEDTGLVDFDTL</sequence>
<evidence type="ECO:0000259" key="2">
    <source>
        <dbReference type="Pfam" id="PF13628"/>
    </source>
</evidence>
<proteinExistence type="predicted"/>
<reference evidence="3 4" key="1">
    <citation type="journal article" date="2020" name="Int. J. Syst. Evol. Microbiol.">
        <title>Reclassification of Streptomyces castelarensis and Streptomyces sporoclivatus as later heterotypic synonyms of Streptomyces antimycoticus.</title>
        <authorList>
            <person name="Komaki H."/>
            <person name="Tamura T."/>
        </authorList>
    </citation>
    <scope>NUCLEOTIDE SEQUENCE [LARGE SCALE GENOMIC DNA]</scope>
    <source>
        <strain evidence="3 4">NBRC 100767</strain>
    </source>
</reference>
<dbReference type="Proteomes" id="UP000463951">
    <property type="component" value="Chromosome"/>
</dbReference>
<keyword evidence="1" id="KW-1133">Transmembrane helix</keyword>
<dbReference type="InterPro" id="IPR025419">
    <property type="entry name" value="DUF4142"/>
</dbReference>
<accession>A0A499UYQ7</accession>
<evidence type="ECO:0000313" key="3">
    <source>
        <dbReference type="EMBL" id="BBJ39057.1"/>
    </source>
</evidence>
<feature type="domain" description="DUF4142" evidence="2">
    <location>
        <begin position="78"/>
        <end position="209"/>
    </location>
</feature>
<dbReference type="AlphaFoldDB" id="A0A499UYQ7"/>
<keyword evidence="1" id="KW-0812">Transmembrane</keyword>
<evidence type="ECO:0000313" key="4">
    <source>
        <dbReference type="Proteomes" id="UP000463951"/>
    </source>
</evidence>
<gene>
    <name evidence="3" type="ORF">SSPO_017750</name>
</gene>
<evidence type="ECO:0000256" key="1">
    <source>
        <dbReference type="SAM" id="Phobius"/>
    </source>
</evidence>
<feature type="transmembrane region" description="Helical" evidence="1">
    <location>
        <begin position="25"/>
        <end position="48"/>
    </location>
</feature>
<dbReference type="EMBL" id="AP019620">
    <property type="protein sequence ID" value="BBJ39057.1"/>
    <property type="molecule type" value="Genomic_DNA"/>
</dbReference>